<name>A0ABS8ZQI6_9PSEU</name>
<dbReference type="RefSeq" id="WP_233731503.1">
    <property type="nucleotide sequence ID" value="NZ_JAJVCN010000004.1"/>
</dbReference>
<comment type="caution">
    <text evidence="1">The sequence shown here is derived from an EMBL/GenBank/DDBJ whole genome shotgun (WGS) entry which is preliminary data.</text>
</comment>
<reference evidence="1 2" key="1">
    <citation type="submission" date="2021-12" db="EMBL/GenBank/DDBJ databases">
        <title>Genome sequence of Kibdelosporangium philippinense ATCC 49844.</title>
        <authorList>
            <person name="Fedorov E.A."/>
            <person name="Omeragic M."/>
            <person name="Shalygina K.F."/>
            <person name="Maclea K.S."/>
        </authorList>
    </citation>
    <scope>NUCLEOTIDE SEQUENCE [LARGE SCALE GENOMIC DNA]</scope>
    <source>
        <strain evidence="1 2">ATCC 49844</strain>
    </source>
</reference>
<proteinExistence type="predicted"/>
<accession>A0ABS8ZQI6</accession>
<protein>
    <recommendedName>
        <fullName evidence="3">GNAT family N-acetyltransferase</fullName>
    </recommendedName>
</protein>
<evidence type="ECO:0000313" key="2">
    <source>
        <dbReference type="Proteomes" id="UP001521150"/>
    </source>
</evidence>
<dbReference type="Proteomes" id="UP001521150">
    <property type="component" value="Unassembled WGS sequence"/>
</dbReference>
<organism evidence="1 2">
    <name type="scientific">Kibdelosporangium philippinense</name>
    <dbReference type="NCBI Taxonomy" id="211113"/>
    <lineage>
        <taxon>Bacteria</taxon>
        <taxon>Bacillati</taxon>
        <taxon>Actinomycetota</taxon>
        <taxon>Actinomycetes</taxon>
        <taxon>Pseudonocardiales</taxon>
        <taxon>Pseudonocardiaceae</taxon>
        <taxon>Kibdelosporangium</taxon>
    </lineage>
</organism>
<keyword evidence="2" id="KW-1185">Reference proteome</keyword>
<evidence type="ECO:0000313" key="1">
    <source>
        <dbReference type="EMBL" id="MCE7010020.1"/>
    </source>
</evidence>
<sequence>MDGQLWDGIVQSIKTGHVEMMKHGLVMKPQLFAFAGGRLHGFVQLWPVSRGMDAAKGIAEMSGLASAAGADEVVVAWETQDIAIACDLPPLRPKPAVNILWAARGRHLLYRFPYQEQQMQGRTEHGLIPVAARWLAPEPAVRGAELEPAIAALLEFSFQPFDYDDPDILSHAAVYLESQGYAVSLTI</sequence>
<gene>
    <name evidence="1" type="ORF">LWC34_45520</name>
</gene>
<evidence type="ECO:0008006" key="3">
    <source>
        <dbReference type="Google" id="ProtNLM"/>
    </source>
</evidence>
<dbReference type="EMBL" id="JAJVCN010000004">
    <property type="protein sequence ID" value="MCE7010020.1"/>
    <property type="molecule type" value="Genomic_DNA"/>
</dbReference>